<feature type="domain" description="SHOCT" evidence="2">
    <location>
        <begin position="93"/>
        <end position="118"/>
    </location>
</feature>
<organism evidence="3 4">
    <name type="scientific">Natrinema ejinorense</name>
    <dbReference type="NCBI Taxonomy" id="373386"/>
    <lineage>
        <taxon>Archaea</taxon>
        <taxon>Methanobacteriati</taxon>
        <taxon>Methanobacteriota</taxon>
        <taxon>Stenosarchaea group</taxon>
        <taxon>Halobacteria</taxon>
        <taxon>Halobacteriales</taxon>
        <taxon>Natrialbaceae</taxon>
        <taxon>Natrinema</taxon>
    </lineage>
</organism>
<dbReference type="RefSeq" id="WP_097380782.1">
    <property type="nucleotide sequence ID" value="NZ_NXNI01000001.1"/>
</dbReference>
<dbReference type="Proteomes" id="UP000219689">
    <property type="component" value="Unassembled WGS sequence"/>
</dbReference>
<feature type="transmembrane region" description="Helical" evidence="1">
    <location>
        <begin position="57"/>
        <end position="81"/>
    </location>
</feature>
<keyword evidence="1" id="KW-1133">Transmembrane helix</keyword>
<reference evidence="3 4" key="1">
    <citation type="submission" date="2017-09" db="EMBL/GenBank/DDBJ databases">
        <title>Genome sequences of Natrinema ejinorence JCM 13890T.</title>
        <authorList>
            <person name="Roh S.W."/>
            <person name="Kim Y.B."/>
            <person name="Kim J.Y."/>
        </authorList>
    </citation>
    <scope>NUCLEOTIDE SEQUENCE [LARGE SCALE GENOMIC DNA]</scope>
    <source>
        <strain evidence="3 4">JCM 13890</strain>
    </source>
</reference>
<proteinExistence type="predicted"/>
<dbReference type="AlphaFoldDB" id="A0A2A5QYD5"/>
<evidence type="ECO:0000313" key="4">
    <source>
        <dbReference type="Proteomes" id="UP000219689"/>
    </source>
</evidence>
<dbReference type="Pfam" id="PF09851">
    <property type="entry name" value="SHOCT"/>
    <property type="match status" value="1"/>
</dbReference>
<keyword evidence="1" id="KW-0472">Membrane</keyword>
<evidence type="ECO:0000259" key="2">
    <source>
        <dbReference type="Pfam" id="PF09851"/>
    </source>
</evidence>
<evidence type="ECO:0000256" key="1">
    <source>
        <dbReference type="SAM" id="Phobius"/>
    </source>
</evidence>
<keyword evidence="1" id="KW-0812">Transmembrane</keyword>
<accession>A0A2A5QYD5</accession>
<feature type="transmembrane region" description="Helical" evidence="1">
    <location>
        <begin position="12"/>
        <end position="37"/>
    </location>
</feature>
<comment type="caution">
    <text evidence="3">The sequence shown here is derived from an EMBL/GenBank/DDBJ whole genome shotgun (WGS) entry which is preliminary data.</text>
</comment>
<keyword evidence="4" id="KW-1185">Reference proteome</keyword>
<dbReference type="InterPro" id="IPR018649">
    <property type="entry name" value="SHOCT"/>
</dbReference>
<dbReference type="EMBL" id="NXNI01000001">
    <property type="protein sequence ID" value="PCR91850.1"/>
    <property type="molecule type" value="Genomic_DNA"/>
</dbReference>
<sequence>MATDTRDTRLATIVLVAIGALVVLPMAFMGVGTMGFGPMMGGPWGHGMWGGGTVPGWLPLVAVLVQLLFVAAVVGGGYLVFRAIAGADGTDRALEELRAAYARGELSDEEYEQRRNALERNE</sequence>
<gene>
    <name evidence="3" type="ORF">CP557_15770</name>
</gene>
<protein>
    <recommendedName>
        <fullName evidence="2">SHOCT domain-containing protein</fullName>
    </recommendedName>
</protein>
<name>A0A2A5QYD5_9EURY</name>
<evidence type="ECO:0000313" key="3">
    <source>
        <dbReference type="EMBL" id="PCR91850.1"/>
    </source>
</evidence>